<reference evidence="1" key="1">
    <citation type="submission" date="2019-08" db="EMBL/GenBank/DDBJ databases">
        <authorList>
            <person name="Kucharzyk K."/>
            <person name="Murdoch R.W."/>
            <person name="Higgins S."/>
            <person name="Loffler F."/>
        </authorList>
    </citation>
    <scope>NUCLEOTIDE SEQUENCE</scope>
</reference>
<accession>A0A645A3A2</accession>
<dbReference type="EMBL" id="VSSQ01011725">
    <property type="protein sequence ID" value="MPM47557.1"/>
    <property type="molecule type" value="Genomic_DNA"/>
</dbReference>
<comment type="caution">
    <text evidence="1">The sequence shown here is derived from an EMBL/GenBank/DDBJ whole genome shotgun (WGS) entry which is preliminary data.</text>
</comment>
<gene>
    <name evidence="1" type="ORF">SDC9_94268</name>
</gene>
<name>A0A645A3A2_9ZZZZ</name>
<protein>
    <submittedName>
        <fullName evidence="1">Uncharacterized protein</fullName>
    </submittedName>
</protein>
<sequence length="38" mass="4460">MNHSLYPQDNRTHLSGDVHSEGFVEWVWALVVKESDLY</sequence>
<evidence type="ECO:0000313" key="1">
    <source>
        <dbReference type="EMBL" id="MPM47557.1"/>
    </source>
</evidence>
<proteinExistence type="predicted"/>
<organism evidence="1">
    <name type="scientific">bioreactor metagenome</name>
    <dbReference type="NCBI Taxonomy" id="1076179"/>
    <lineage>
        <taxon>unclassified sequences</taxon>
        <taxon>metagenomes</taxon>
        <taxon>ecological metagenomes</taxon>
    </lineage>
</organism>
<dbReference type="AlphaFoldDB" id="A0A645A3A2"/>